<evidence type="ECO:0000256" key="5">
    <source>
        <dbReference type="ARBA" id="ARBA00022692"/>
    </source>
</evidence>
<evidence type="ECO:0000313" key="11">
    <source>
        <dbReference type="Proteomes" id="UP001500552"/>
    </source>
</evidence>
<feature type="signal peptide" evidence="9">
    <location>
        <begin position="1"/>
        <end position="28"/>
    </location>
</feature>
<comment type="subcellular location">
    <subcellularLocation>
        <location evidence="1">Cell outer membrane</location>
    </subcellularLocation>
</comment>
<dbReference type="Gene3D" id="1.20.1600.10">
    <property type="entry name" value="Outer membrane efflux proteins (OEP)"/>
    <property type="match status" value="1"/>
</dbReference>
<keyword evidence="4" id="KW-1134">Transmembrane beta strand</keyword>
<dbReference type="Proteomes" id="UP001500552">
    <property type="component" value="Unassembled WGS sequence"/>
</dbReference>
<evidence type="ECO:0000256" key="6">
    <source>
        <dbReference type="ARBA" id="ARBA00023136"/>
    </source>
</evidence>
<dbReference type="PANTHER" id="PTHR30026">
    <property type="entry name" value="OUTER MEMBRANE PROTEIN TOLC"/>
    <property type="match status" value="1"/>
</dbReference>
<keyword evidence="3" id="KW-0813">Transport</keyword>
<evidence type="ECO:0000313" key="10">
    <source>
        <dbReference type="EMBL" id="GAA4430158.1"/>
    </source>
</evidence>
<comment type="similarity">
    <text evidence="2">Belongs to the outer membrane factor (OMF) (TC 1.B.17) family.</text>
</comment>
<gene>
    <name evidence="10" type="primary">cyaE</name>
    <name evidence="10" type="ORF">GCM10023188_16490</name>
</gene>
<evidence type="ECO:0000256" key="8">
    <source>
        <dbReference type="SAM" id="Coils"/>
    </source>
</evidence>
<keyword evidence="6" id="KW-0472">Membrane</keyword>
<keyword evidence="5" id="KW-0812">Transmembrane</keyword>
<name>A0ABP8LKT3_9BACT</name>
<keyword evidence="8" id="KW-0175">Coiled coil</keyword>
<dbReference type="Pfam" id="PF02321">
    <property type="entry name" value="OEP"/>
    <property type="match status" value="2"/>
</dbReference>
<organism evidence="10 11">
    <name type="scientific">Pontibacter saemangeumensis</name>
    <dbReference type="NCBI Taxonomy" id="1084525"/>
    <lineage>
        <taxon>Bacteria</taxon>
        <taxon>Pseudomonadati</taxon>
        <taxon>Bacteroidota</taxon>
        <taxon>Cytophagia</taxon>
        <taxon>Cytophagales</taxon>
        <taxon>Hymenobacteraceae</taxon>
        <taxon>Pontibacter</taxon>
    </lineage>
</organism>
<dbReference type="RefSeq" id="WP_345158229.1">
    <property type="nucleotide sequence ID" value="NZ_BAABHC010000006.1"/>
</dbReference>
<evidence type="ECO:0000256" key="9">
    <source>
        <dbReference type="SAM" id="SignalP"/>
    </source>
</evidence>
<dbReference type="InterPro" id="IPR051906">
    <property type="entry name" value="TolC-like"/>
</dbReference>
<dbReference type="SUPFAM" id="SSF56954">
    <property type="entry name" value="Outer membrane efflux proteins (OEP)"/>
    <property type="match status" value="1"/>
</dbReference>
<evidence type="ECO:0000256" key="2">
    <source>
        <dbReference type="ARBA" id="ARBA00007613"/>
    </source>
</evidence>
<keyword evidence="11" id="KW-1185">Reference proteome</keyword>
<dbReference type="EMBL" id="BAABHC010000006">
    <property type="protein sequence ID" value="GAA4430158.1"/>
    <property type="molecule type" value="Genomic_DNA"/>
</dbReference>
<evidence type="ECO:0000256" key="4">
    <source>
        <dbReference type="ARBA" id="ARBA00022452"/>
    </source>
</evidence>
<dbReference type="PANTHER" id="PTHR30026:SF20">
    <property type="entry name" value="OUTER MEMBRANE PROTEIN TOLC"/>
    <property type="match status" value="1"/>
</dbReference>
<keyword evidence="9" id="KW-0732">Signal</keyword>
<evidence type="ECO:0000256" key="7">
    <source>
        <dbReference type="ARBA" id="ARBA00023237"/>
    </source>
</evidence>
<comment type="caution">
    <text evidence="10">The sequence shown here is derived from an EMBL/GenBank/DDBJ whole genome shotgun (WGS) entry which is preliminary data.</text>
</comment>
<feature type="chain" id="PRO_5047516477" evidence="9">
    <location>
        <begin position="29"/>
        <end position="451"/>
    </location>
</feature>
<dbReference type="InterPro" id="IPR003423">
    <property type="entry name" value="OMP_efflux"/>
</dbReference>
<reference evidence="11" key="1">
    <citation type="journal article" date="2019" name="Int. J. Syst. Evol. Microbiol.">
        <title>The Global Catalogue of Microorganisms (GCM) 10K type strain sequencing project: providing services to taxonomists for standard genome sequencing and annotation.</title>
        <authorList>
            <consortium name="The Broad Institute Genomics Platform"/>
            <consortium name="The Broad Institute Genome Sequencing Center for Infectious Disease"/>
            <person name="Wu L."/>
            <person name="Ma J."/>
        </authorList>
    </citation>
    <scope>NUCLEOTIDE SEQUENCE [LARGE SCALE GENOMIC DNA]</scope>
    <source>
        <strain evidence="11">JCM 17926</strain>
    </source>
</reference>
<feature type="coiled-coil region" evidence="8">
    <location>
        <begin position="348"/>
        <end position="375"/>
    </location>
</feature>
<accession>A0ABP8LKT3</accession>
<sequence>MKRLTSAALLKKLGGLAFCLSLAFAAQAQESLTLDRSLELARQHNVTLRQARYSSTKADINLRRNKFGYLPVLTANTDVSRINGLTFDNVSGQLKRGTTTSSNPYMVGELVLFDGLSKLYELKRAKQQAQATKYTEQQTDIELEAAVTGYFLQAVLDRENVTIAQERIQLLEQQLGKMEKLEQAGVRTQDDIYQLKAQLATEKLNLITHTNSYRQAMLALGQQMNAGSSTDFELEVPATPVDITAELPTLERVLERATSFSPQLKASAATLEATRSSLKVVRSGFAPTLSLQGIIGSNFSSNILQQNPETQQMEQIRYVDQLDLNQQKIVQLNLRIPVFNGLSRHFEAQSARVDLHNAELDYAAAQNALRQTVEQAYQDVLAAREKYNTVTANLEYTEKAFESAKRKYEAGTVDFFSYMESLNNKNKAQAELLQSKCEYYFKRRILELYQG</sequence>
<evidence type="ECO:0000256" key="3">
    <source>
        <dbReference type="ARBA" id="ARBA00022448"/>
    </source>
</evidence>
<proteinExistence type="inferred from homology"/>
<protein>
    <submittedName>
        <fullName evidence="10">Cyclolysin secretion protein CyaE</fullName>
    </submittedName>
</protein>
<keyword evidence="7" id="KW-0998">Cell outer membrane</keyword>
<evidence type="ECO:0000256" key="1">
    <source>
        <dbReference type="ARBA" id="ARBA00004442"/>
    </source>
</evidence>